<evidence type="ECO:0000256" key="9">
    <source>
        <dbReference type="ARBA" id="ARBA00034060"/>
    </source>
</evidence>
<dbReference type="Pfam" id="PF00153">
    <property type="entry name" value="Mito_carr"/>
    <property type="match status" value="3"/>
</dbReference>
<evidence type="ECO:0000256" key="7">
    <source>
        <dbReference type="ARBA" id="ARBA00023128"/>
    </source>
</evidence>
<sequence length="330" mass="34427">MSNDSRSQRPSSTSFHFAAGLGSGIFSAVLLQPADLLKTRVQQSRSNSLADTVREIAVGPRPLKQLWRGTLPSTLRTGVGSALYFSSLNALRRYAAGSSLFSPSSGPVAATPMTGAGGSGDTSARHSSTLPKLSNLGNLTTGAVARGSVGLVMMPITVIKVRYESNFYTYRSLWHASTNIFRQEGLRGFFSGSGATAIRDAPYAGLYVLFYEQAKKQLSLLVPNAAAASLATTGPPPSSPGSTTGGEGTMKGSTSASIHFVSGVVAAGLATALTNPFDAVKTRMQLLPAEYGNMVRAARLMVHKDGIGSLFDGLGLRMARKAASSALAWT</sequence>
<evidence type="ECO:0000256" key="4">
    <source>
        <dbReference type="ARBA" id="ARBA00022737"/>
    </source>
</evidence>
<evidence type="ECO:0000256" key="10">
    <source>
        <dbReference type="PROSITE-ProRule" id="PRU00282"/>
    </source>
</evidence>
<comment type="catalytic activity">
    <reaction evidence="9">
        <text>glycine(in) = glycine(out)</text>
        <dbReference type="Rhea" id="RHEA:70715"/>
        <dbReference type="ChEBI" id="CHEBI:57305"/>
    </reaction>
</comment>
<keyword evidence="5" id="KW-0999">Mitochondrion inner membrane</keyword>
<evidence type="ECO:0000256" key="1">
    <source>
        <dbReference type="ARBA" id="ARBA00004141"/>
    </source>
</evidence>
<feature type="repeat" description="Solcar" evidence="10">
    <location>
        <begin position="11"/>
        <end position="94"/>
    </location>
</feature>
<keyword evidence="7" id="KW-0496">Mitochondrion</keyword>
<evidence type="ECO:0000256" key="2">
    <source>
        <dbReference type="ARBA" id="ARBA00022448"/>
    </source>
</evidence>
<proteinExistence type="inferred from homology"/>
<keyword evidence="2 11" id="KW-0813">Transport</keyword>
<dbReference type="Proteomes" id="UP000750711">
    <property type="component" value="Unassembled WGS sequence"/>
</dbReference>
<keyword evidence="8 10" id="KW-0472">Membrane</keyword>
<comment type="subcellular location">
    <subcellularLocation>
        <location evidence="1">Membrane</location>
        <topology evidence="1">Multi-pass membrane protein</topology>
    </subcellularLocation>
</comment>
<dbReference type="Gene3D" id="1.50.40.10">
    <property type="entry name" value="Mitochondrial carrier domain"/>
    <property type="match status" value="2"/>
</dbReference>
<dbReference type="GO" id="GO:1904983">
    <property type="term" value="P:glycine import into mitochondrion"/>
    <property type="evidence" value="ECO:0007669"/>
    <property type="project" value="InterPro"/>
</dbReference>
<dbReference type="PANTHER" id="PTHR46181">
    <property type="entry name" value="MITOCHONDRIAL GLYCINE TRANSPORTER"/>
    <property type="match status" value="1"/>
</dbReference>
<dbReference type="GO" id="GO:0005743">
    <property type="term" value="C:mitochondrial inner membrane"/>
    <property type="evidence" value="ECO:0007669"/>
    <property type="project" value="InterPro"/>
</dbReference>
<keyword evidence="6" id="KW-1133">Transmembrane helix</keyword>
<evidence type="ECO:0000256" key="6">
    <source>
        <dbReference type="ARBA" id="ARBA00022989"/>
    </source>
</evidence>
<accession>A0A9P8LF72</accession>
<dbReference type="InterPro" id="IPR023395">
    <property type="entry name" value="MCP_dom_sf"/>
</dbReference>
<evidence type="ECO:0000313" key="14">
    <source>
        <dbReference type="Proteomes" id="UP000750711"/>
    </source>
</evidence>
<feature type="region of interest" description="Disordered" evidence="12">
    <location>
        <begin position="231"/>
        <end position="251"/>
    </location>
</feature>
<dbReference type="HAMAP" id="MF_03064">
    <property type="entry name" value="SLC25A38"/>
    <property type="match status" value="1"/>
</dbReference>
<evidence type="ECO:0008006" key="15">
    <source>
        <dbReference type="Google" id="ProtNLM"/>
    </source>
</evidence>
<evidence type="ECO:0000256" key="11">
    <source>
        <dbReference type="RuleBase" id="RU000488"/>
    </source>
</evidence>
<dbReference type="SUPFAM" id="SSF103506">
    <property type="entry name" value="Mitochondrial carrier"/>
    <property type="match status" value="1"/>
</dbReference>
<dbReference type="PROSITE" id="PS50920">
    <property type="entry name" value="SOLCAR"/>
    <property type="match status" value="3"/>
</dbReference>
<comment type="caution">
    <text evidence="13">The sequence shown here is derived from an EMBL/GenBank/DDBJ whole genome shotgun (WGS) entry which is preliminary data.</text>
</comment>
<reference evidence="13" key="1">
    <citation type="submission" date="2021-03" db="EMBL/GenBank/DDBJ databases">
        <title>Comparative genomics and phylogenomic investigation of the class Geoglossomycetes provide insights into ecological specialization and systematics.</title>
        <authorList>
            <person name="Melie T."/>
            <person name="Pirro S."/>
            <person name="Miller A.N."/>
            <person name="Quandt A."/>
        </authorList>
    </citation>
    <scope>NUCLEOTIDE SEQUENCE</scope>
    <source>
        <strain evidence="13">CAQ_001_2017</strain>
    </source>
</reference>
<dbReference type="EMBL" id="JAGHQM010000247">
    <property type="protein sequence ID" value="KAH0563135.1"/>
    <property type="molecule type" value="Genomic_DNA"/>
</dbReference>
<keyword evidence="4" id="KW-0677">Repeat</keyword>
<evidence type="ECO:0000256" key="8">
    <source>
        <dbReference type="ARBA" id="ARBA00023136"/>
    </source>
</evidence>
<protein>
    <recommendedName>
        <fullName evidence="15">Solute carrier family 25 member 38 homolog</fullName>
    </recommendedName>
</protein>
<dbReference type="AlphaFoldDB" id="A0A9P8LF72"/>
<dbReference type="GO" id="GO:0015187">
    <property type="term" value="F:glycine transmembrane transporter activity"/>
    <property type="evidence" value="ECO:0007669"/>
    <property type="project" value="InterPro"/>
</dbReference>
<feature type="repeat" description="Solcar" evidence="10">
    <location>
        <begin position="254"/>
        <end position="330"/>
    </location>
</feature>
<evidence type="ECO:0000313" key="13">
    <source>
        <dbReference type="EMBL" id="KAH0563135.1"/>
    </source>
</evidence>
<evidence type="ECO:0000256" key="5">
    <source>
        <dbReference type="ARBA" id="ARBA00022792"/>
    </source>
</evidence>
<feature type="non-terminal residue" evidence="13">
    <location>
        <position position="1"/>
    </location>
</feature>
<name>A0A9P8LF72_9PEZI</name>
<organism evidence="13 14">
    <name type="scientific">Trichoglossum hirsutum</name>
    <dbReference type="NCBI Taxonomy" id="265104"/>
    <lineage>
        <taxon>Eukaryota</taxon>
        <taxon>Fungi</taxon>
        <taxon>Dikarya</taxon>
        <taxon>Ascomycota</taxon>
        <taxon>Pezizomycotina</taxon>
        <taxon>Geoglossomycetes</taxon>
        <taxon>Geoglossales</taxon>
        <taxon>Geoglossaceae</taxon>
        <taxon>Trichoglossum</taxon>
    </lineage>
</organism>
<keyword evidence="14" id="KW-1185">Reference proteome</keyword>
<gene>
    <name evidence="13" type="ORF">GP486_002290</name>
</gene>
<feature type="repeat" description="Solcar" evidence="10">
    <location>
        <begin position="133"/>
        <end position="217"/>
    </location>
</feature>
<comment type="similarity">
    <text evidence="11">Belongs to the mitochondrial carrier (TC 2.A.29) family.</text>
</comment>
<evidence type="ECO:0000256" key="3">
    <source>
        <dbReference type="ARBA" id="ARBA00022692"/>
    </source>
</evidence>
<keyword evidence="3 10" id="KW-0812">Transmembrane</keyword>
<dbReference type="PANTHER" id="PTHR46181:SF3">
    <property type="entry name" value="MITOCHONDRIAL GLYCINE TRANSPORTER"/>
    <property type="match status" value="1"/>
</dbReference>
<evidence type="ECO:0000256" key="12">
    <source>
        <dbReference type="SAM" id="MobiDB-lite"/>
    </source>
</evidence>
<dbReference type="InterPro" id="IPR018108">
    <property type="entry name" value="MCP_transmembrane"/>
</dbReference>
<dbReference type="InterPro" id="IPR030847">
    <property type="entry name" value="Hem25/SLC25A38"/>
</dbReference>